<reference evidence="4 5" key="1">
    <citation type="submission" date="2021-12" db="EMBL/GenBank/DDBJ databases">
        <title>Mucilaginibacter roseus genome.</title>
        <authorList>
            <person name="Ferreira J.R."/>
            <person name="Newman J.D."/>
        </authorList>
    </citation>
    <scope>NUCLEOTIDE SEQUENCE [LARGE SCALE GENOMIC DNA]</scope>
    <source>
        <strain evidence="4 5">LMG 28454</strain>
    </source>
</reference>
<protein>
    <submittedName>
        <fullName evidence="4">AraC family transcriptional regulator</fullName>
    </submittedName>
</protein>
<keyword evidence="2" id="KW-0804">Transcription</keyword>
<comment type="caution">
    <text evidence="4">The sequence shown here is derived from an EMBL/GenBank/DDBJ whole genome shotgun (WGS) entry which is preliminary data.</text>
</comment>
<accession>A0ABS8TWS1</accession>
<evidence type="ECO:0000313" key="5">
    <source>
        <dbReference type="Proteomes" id="UP001199919"/>
    </source>
</evidence>
<keyword evidence="1" id="KW-0805">Transcription regulation</keyword>
<dbReference type="PANTHER" id="PTHR47893:SF1">
    <property type="entry name" value="REGULATORY PROTEIN PCHR"/>
    <property type="match status" value="1"/>
</dbReference>
<dbReference type="EMBL" id="JAJPWV010000001">
    <property type="protein sequence ID" value="MCD8739331.1"/>
    <property type="molecule type" value="Genomic_DNA"/>
</dbReference>
<dbReference type="Pfam" id="PF12833">
    <property type="entry name" value="HTH_18"/>
    <property type="match status" value="1"/>
</dbReference>
<dbReference type="InterPro" id="IPR053142">
    <property type="entry name" value="PchR_regulatory_protein"/>
</dbReference>
<name>A0ABS8TWS1_9SPHI</name>
<dbReference type="PANTHER" id="PTHR47893">
    <property type="entry name" value="REGULATORY PROTEIN PCHR"/>
    <property type="match status" value="1"/>
</dbReference>
<sequence length="95" mass="11095">MARLYMIEHVAEPPSLKELSRICGINEFKLKKGFQEVYQNTVFGYLSEYRLSEAKRLLESRTHTIKEVSFQLGYSSVQHFTKAFKLKYMVSPGKL</sequence>
<feature type="domain" description="HTH araC/xylS-type" evidence="3">
    <location>
        <begin position="1"/>
        <end position="95"/>
    </location>
</feature>
<evidence type="ECO:0000313" key="4">
    <source>
        <dbReference type="EMBL" id="MCD8739331.1"/>
    </source>
</evidence>
<evidence type="ECO:0000259" key="3">
    <source>
        <dbReference type="PROSITE" id="PS01124"/>
    </source>
</evidence>
<proteinExistence type="predicted"/>
<keyword evidence="5" id="KW-1185">Reference proteome</keyword>
<organism evidence="4 5">
    <name type="scientific">Mucilaginibacter roseus</name>
    <dbReference type="NCBI Taxonomy" id="1528868"/>
    <lineage>
        <taxon>Bacteria</taxon>
        <taxon>Pseudomonadati</taxon>
        <taxon>Bacteroidota</taxon>
        <taxon>Sphingobacteriia</taxon>
        <taxon>Sphingobacteriales</taxon>
        <taxon>Sphingobacteriaceae</taxon>
        <taxon>Mucilaginibacter</taxon>
    </lineage>
</organism>
<dbReference type="Proteomes" id="UP001199919">
    <property type="component" value="Unassembled WGS sequence"/>
</dbReference>
<dbReference type="InterPro" id="IPR018060">
    <property type="entry name" value="HTH_AraC"/>
</dbReference>
<dbReference type="SUPFAM" id="SSF46689">
    <property type="entry name" value="Homeodomain-like"/>
    <property type="match status" value="2"/>
</dbReference>
<dbReference type="SMART" id="SM00342">
    <property type="entry name" value="HTH_ARAC"/>
    <property type="match status" value="1"/>
</dbReference>
<dbReference type="RefSeq" id="WP_232175204.1">
    <property type="nucleotide sequence ID" value="NZ_JAJPWV010000001.1"/>
</dbReference>
<dbReference type="Gene3D" id="1.10.10.60">
    <property type="entry name" value="Homeodomain-like"/>
    <property type="match status" value="2"/>
</dbReference>
<evidence type="ECO:0000256" key="2">
    <source>
        <dbReference type="ARBA" id="ARBA00023163"/>
    </source>
</evidence>
<evidence type="ECO:0000256" key="1">
    <source>
        <dbReference type="ARBA" id="ARBA00023015"/>
    </source>
</evidence>
<gene>
    <name evidence="4" type="ORF">LT679_01845</name>
</gene>
<dbReference type="InterPro" id="IPR009057">
    <property type="entry name" value="Homeodomain-like_sf"/>
</dbReference>
<dbReference type="PROSITE" id="PS01124">
    <property type="entry name" value="HTH_ARAC_FAMILY_2"/>
    <property type="match status" value="1"/>
</dbReference>